<keyword evidence="5 13" id="KW-0444">Lipid biosynthesis</keyword>
<evidence type="ECO:0000256" key="9">
    <source>
        <dbReference type="ARBA" id="ARBA00022777"/>
    </source>
</evidence>
<dbReference type="SUPFAM" id="SSF52540">
    <property type="entry name" value="P-loop containing nucleoside triphosphate hydrolases"/>
    <property type="match status" value="1"/>
</dbReference>
<dbReference type="NCBIfam" id="TIGR00682">
    <property type="entry name" value="lpxK"/>
    <property type="match status" value="1"/>
</dbReference>
<reference evidence="14 15" key="1">
    <citation type="submission" date="2015-11" db="EMBL/GenBank/DDBJ databases">
        <title>Genomic analysis of 38 Legionella species identifies large and diverse effector repertoires.</title>
        <authorList>
            <person name="Burstein D."/>
            <person name="Amaro F."/>
            <person name="Zusman T."/>
            <person name="Lifshitz Z."/>
            <person name="Cohen O."/>
            <person name="Gilbert J.A."/>
            <person name="Pupko T."/>
            <person name="Shuman H.A."/>
            <person name="Segal G."/>
        </authorList>
    </citation>
    <scope>NUCLEOTIDE SEQUENCE [LARGE SCALE GENOMIC DNA]</scope>
    <source>
        <strain evidence="14 15">Oak Ridge-10</strain>
    </source>
</reference>
<dbReference type="InterPro" id="IPR003758">
    <property type="entry name" value="LpxK"/>
</dbReference>
<keyword evidence="6 13" id="KW-0441">Lipid A biosynthesis</keyword>
<evidence type="ECO:0000256" key="5">
    <source>
        <dbReference type="ARBA" id="ARBA00022516"/>
    </source>
</evidence>
<dbReference type="PANTHER" id="PTHR42724:SF1">
    <property type="entry name" value="TETRAACYLDISACCHARIDE 4'-KINASE, MITOCHONDRIAL-RELATED"/>
    <property type="match status" value="1"/>
</dbReference>
<comment type="pathway">
    <text evidence="2 13">Glycolipid biosynthesis; lipid IV(A) biosynthesis; lipid IV(A) from (3R)-3-hydroxytetradecanoyl-[acyl-carrier-protein] and UDP-N-acetyl-alpha-D-glucosamine: step 6/6.</text>
</comment>
<evidence type="ECO:0000256" key="3">
    <source>
        <dbReference type="ARBA" id="ARBA00012071"/>
    </source>
</evidence>
<comment type="catalytic activity">
    <reaction evidence="13">
        <text>a lipid A disaccharide + ATP = a lipid IVA + ADP + H(+)</text>
        <dbReference type="Rhea" id="RHEA:67840"/>
        <dbReference type="ChEBI" id="CHEBI:15378"/>
        <dbReference type="ChEBI" id="CHEBI:30616"/>
        <dbReference type="ChEBI" id="CHEBI:176343"/>
        <dbReference type="ChEBI" id="CHEBI:176425"/>
        <dbReference type="ChEBI" id="CHEBI:456216"/>
        <dbReference type="EC" id="2.7.1.130"/>
    </reaction>
</comment>
<dbReference type="HAMAP" id="MF_00409">
    <property type="entry name" value="LpxK"/>
    <property type="match status" value="1"/>
</dbReference>
<dbReference type="PANTHER" id="PTHR42724">
    <property type="entry name" value="TETRAACYLDISACCHARIDE 4'-KINASE"/>
    <property type="match status" value="1"/>
</dbReference>
<comment type="similarity">
    <text evidence="13">Belongs to the LpxK family.</text>
</comment>
<proteinExistence type="inferred from homology"/>
<keyword evidence="7 13" id="KW-0808">Transferase</keyword>
<comment type="caution">
    <text evidence="14">The sequence shown here is derived from an EMBL/GenBank/DDBJ whole genome shotgun (WGS) entry which is preliminary data.</text>
</comment>
<dbReference type="GO" id="GO:0009245">
    <property type="term" value="P:lipid A biosynthetic process"/>
    <property type="evidence" value="ECO:0007669"/>
    <property type="project" value="UniProtKB-UniRule"/>
</dbReference>
<dbReference type="GO" id="GO:0009244">
    <property type="term" value="P:lipopolysaccharide core region biosynthetic process"/>
    <property type="evidence" value="ECO:0007669"/>
    <property type="project" value="TreeGrafter"/>
</dbReference>
<keyword evidence="9 13" id="KW-0418">Kinase</keyword>
<evidence type="ECO:0000256" key="11">
    <source>
        <dbReference type="ARBA" id="ARBA00023098"/>
    </source>
</evidence>
<dbReference type="InterPro" id="IPR027417">
    <property type="entry name" value="P-loop_NTPase"/>
</dbReference>
<evidence type="ECO:0000256" key="2">
    <source>
        <dbReference type="ARBA" id="ARBA00004870"/>
    </source>
</evidence>
<evidence type="ECO:0000313" key="15">
    <source>
        <dbReference type="Proteomes" id="UP000054858"/>
    </source>
</evidence>
<organism evidence="14 15">
    <name type="scientific">Legionella oakridgensis</name>
    <dbReference type="NCBI Taxonomy" id="29423"/>
    <lineage>
        <taxon>Bacteria</taxon>
        <taxon>Pseudomonadati</taxon>
        <taxon>Pseudomonadota</taxon>
        <taxon>Gammaproteobacteria</taxon>
        <taxon>Legionellales</taxon>
        <taxon>Legionellaceae</taxon>
        <taxon>Legionella</taxon>
    </lineage>
</organism>
<sequence length="324" mass="36655">MLVAMIDKFWYTRHPLRWLLFPFALLYEFISKCRRFFLQRFCQQPIPVPVIVVGNLTVGGVGKTPMVIALAQQLCARGLRVGIVSRGYGAKVNVFPYEVTPDSKADEVGDEPLLLAKKTGCPVVIAPKRKHAVQYLLDTYQTQIVLSDDGLQHYAMARAMEIVVIDGTRGLGNGLCLPAGPLRESARRIKSADFVIVNGGEWPDAYRMELVAGKFIQLMSGQVLDAFEFNEKVAAVAAIGNPQRFFTSLTKLGVQFKAYPFADHHRFQPEELRFSEKRIVMTEKDAVKCQAFATEHMYFLPVEAKVSDVFWKKFWSHKQLQDYV</sequence>
<accession>A0A0W0WX83</accession>
<comment type="function">
    <text evidence="1 13">Transfers the gamma-phosphate of ATP to the 4'-position of a tetraacyldisaccharide 1-phosphate intermediate (termed DS-1-P) to form tetraacyldisaccharide 1,4'-bis-phosphate (lipid IVA).</text>
</comment>
<protein>
    <recommendedName>
        <fullName evidence="4 13">Tetraacyldisaccharide 4'-kinase</fullName>
        <ecNumber evidence="3 13">2.7.1.130</ecNumber>
    </recommendedName>
    <alternativeName>
        <fullName evidence="12 13">Lipid A 4'-kinase</fullName>
    </alternativeName>
</protein>
<dbReference type="GO" id="GO:0005524">
    <property type="term" value="F:ATP binding"/>
    <property type="evidence" value="ECO:0007669"/>
    <property type="project" value="UniProtKB-UniRule"/>
</dbReference>
<evidence type="ECO:0000256" key="13">
    <source>
        <dbReference type="HAMAP-Rule" id="MF_00409"/>
    </source>
</evidence>
<feature type="binding site" evidence="13">
    <location>
        <begin position="57"/>
        <end position="64"/>
    </location>
    <ligand>
        <name>ATP</name>
        <dbReference type="ChEBI" id="CHEBI:30616"/>
    </ligand>
</feature>
<evidence type="ECO:0000256" key="10">
    <source>
        <dbReference type="ARBA" id="ARBA00022840"/>
    </source>
</evidence>
<evidence type="ECO:0000256" key="4">
    <source>
        <dbReference type="ARBA" id="ARBA00016436"/>
    </source>
</evidence>
<dbReference type="AlphaFoldDB" id="A0A0W0WX83"/>
<keyword evidence="10 13" id="KW-0067">ATP-binding</keyword>
<keyword evidence="11 13" id="KW-0443">Lipid metabolism</keyword>
<evidence type="ECO:0000256" key="7">
    <source>
        <dbReference type="ARBA" id="ARBA00022679"/>
    </source>
</evidence>
<evidence type="ECO:0000256" key="8">
    <source>
        <dbReference type="ARBA" id="ARBA00022741"/>
    </source>
</evidence>
<evidence type="ECO:0000256" key="1">
    <source>
        <dbReference type="ARBA" id="ARBA00002274"/>
    </source>
</evidence>
<dbReference type="GO" id="GO:0005886">
    <property type="term" value="C:plasma membrane"/>
    <property type="evidence" value="ECO:0007669"/>
    <property type="project" value="TreeGrafter"/>
</dbReference>
<evidence type="ECO:0000256" key="6">
    <source>
        <dbReference type="ARBA" id="ARBA00022556"/>
    </source>
</evidence>
<evidence type="ECO:0000313" key="14">
    <source>
        <dbReference type="EMBL" id="KTD36936.1"/>
    </source>
</evidence>
<dbReference type="GO" id="GO:0009029">
    <property type="term" value="F:lipid-A 4'-kinase activity"/>
    <property type="evidence" value="ECO:0007669"/>
    <property type="project" value="UniProtKB-UniRule"/>
</dbReference>
<gene>
    <name evidence="14" type="primary">lpxK_2</name>
    <name evidence="13" type="synonym">lpxK</name>
    <name evidence="14" type="ORF">Loak_2072</name>
</gene>
<keyword evidence="8 13" id="KW-0547">Nucleotide-binding</keyword>
<dbReference type="Proteomes" id="UP000054858">
    <property type="component" value="Unassembled WGS sequence"/>
</dbReference>
<dbReference type="EC" id="2.7.1.130" evidence="3 13"/>
<dbReference type="Pfam" id="PF02606">
    <property type="entry name" value="LpxK"/>
    <property type="match status" value="1"/>
</dbReference>
<evidence type="ECO:0000256" key="12">
    <source>
        <dbReference type="ARBA" id="ARBA00029757"/>
    </source>
</evidence>
<name>A0A0W0WX83_9GAMM</name>
<dbReference type="EMBL" id="LNYP01000031">
    <property type="protein sequence ID" value="KTD36936.1"/>
    <property type="molecule type" value="Genomic_DNA"/>
</dbReference>
<dbReference type="CDD" id="cd01983">
    <property type="entry name" value="SIMIBI"/>
    <property type="match status" value="1"/>
</dbReference>
<dbReference type="UniPathway" id="UPA00359">
    <property type="reaction ID" value="UER00482"/>
</dbReference>
<dbReference type="PATRIC" id="fig|29423.5.peg.2174"/>